<sequence length="646" mass="73639">MLYRLLSRLGAEKYLSSSYFSSWLILAIDTVVSVFSTFVAYLLIRGLFPHPVFTVWYGVWLLAGSCVLSVITFILFRTFRSVIRHTTLREVWKLGAAVLLKDVLMFVYVQLFPQSPLPPQTAIALGFMLDVLVTLFLLLALRLGMIIFYDLLKLNRTRHANCRQVLVYGTGDKSVSLITRLQNSPHYRVIGFLTYGKRLKNHAIADRPVYYFEDESSIEYLRDRVDIDAILFATNDDAQSEQERLIKYCTEKSVKILITPPIDEVIDGKIMKQSIREIKIEDLLGRPEIKISMEEIVANFKDKTIFVTGAAGSIGSELCRQLATFGVKELILFDNGETPMHNLRLELEERYPALKFIPVIGDVRIPARLDFVFRTYHPQVVFHAAAYKHVPLMEENPCEAVLVNVAGTRNVADKCIEYDVEKMVMISTDKAVNPTNVMGCTKRLAEIYVQSLGLSIEQGRTPGKTRFVTTRFGNVLGSNGSVIPRFRDQISKGGPVTVTHPDITRFFMTIPEACRLVMEAATMSTGNQIFVFDMGESVKIAHLARRMISLAGFEPEKDIRIEYTGLRPGEKLYEEVLSNKENTEPTLHDRIRIAKVREYDYREACEVAEELETLSRKVEIPDMVRLMKKTVPEFKSKNSRFEVYDK</sequence>
<proteinExistence type="inferred from homology"/>
<name>A0A5B3GVJ3_9BACT</name>
<dbReference type="InterPro" id="IPR051203">
    <property type="entry name" value="Polysaccharide_Synthase-Rel"/>
</dbReference>
<evidence type="ECO:0000313" key="7">
    <source>
        <dbReference type="Proteomes" id="UP000323119"/>
    </source>
</evidence>
<protein>
    <submittedName>
        <fullName evidence="4">Polysaccharide biosynthesis protein</fullName>
    </submittedName>
</protein>
<gene>
    <name evidence="5" type="ORF">F2S36_08240</name>
    <name evidence="4" type="ORF">F2Y10_10110</name>
</gene>
<reference evidence="6 7" key="1">
    <citation type="journal article" date="2019" name="Nat. Med.">
        <title>A library of human gut bacterial isolates paired with longitudinal multiomics data enables mechanistic microbiome research.</title>
        <authorList>
            <person name="Poyet M."/>
            <person name="Groussin M."/>
            <person name="Gibbons S.M."/>
            <person name="Avila-Pacheco J."/>
            <person name="Jiang X."/>
            <person name="Kearney S.M."/>
            <person name="Perrotta A.R."/>
            <person name="Berdy B."/>
            <person name="Zhao S."/>
            <person name="Lieberman T.D."/>
            <person name="Swanson P.K."/>
            <person name="Smith M."/>
            <person name="Roesemann S."/>
            <person name="Alexander J.E."/>
            <person name="Rich S.A."/>
            <person name="Livny J."/>
            <person name="Vlamakis H."/>
            <person name="Clish C."/>
            <person name="Bullock K."/>
            <person name="Deik A."/>
            <person name="Scott J."/>
            <person name="Pierce K.A."/>
            <person name="Xavier R.J."/>
            <person name="Alm E.J."/>
        </authorList>
    </citation>
    <scope>NUCLEOTIDE SEQUENCE [LARGE SCALE GENOMIC DNA]</scope>
    <source>
        <strain evidence="5 7">BIOML-A204</strain>
        <strain evidence="4 6">BIOML-A266</strain>
    </source>
</reference>
<evidence type="ECO:0000313" key="6">
    <source>
        <dbReference type="Proteomes" id="UP000322940"/>
    </source>
</evidence>
<dbReference type="Proteomes" id="UP000323119">
    <property type="component" value="Unassembled WGS sequence"/>
</dbReference>
<dbReference type="Proteomes" id="UP000322940">
    <property type="component" value="Unassembled WGS sequence"/>
</dbReference>
<dbReference type="InterPro" id="IPR003869">
    <property type="entry name" value="Polysac_CapD-like"/>
</dbReference>
<keyword evidence="2" id="KW-1133">Transmembrane helix</keyword>
<evidence type="ECO:0000259" key="3">
    <source>
        <dbReference type="Pfam" id="PF02719"/>
    </source>
</evidence>
<dbReference type="CDD" id="cd05237">
    <property type="entry name" value="UDP_invert_4-6DH_SDR_e"/>
    <property type="match status" value="1"/>
</dbReference>
<dbReference type="PANTHER" id="PTHR43318">
    <property type="entry name" value="UDP-N-ACETYLGLUCOSAMINE 4,6-DEHYDRATASE"/>
    <property type="match status" value="1"/>
</dbReference>
<evidence type="ECO:0000313" key="5">
    <source>
        <dbReference type="EMBL" id="KAA2561543.1"/>
    </source>
</evidence>
<evidence type="ECO:0000313" key="4">
    <source>
        <dbReference type="EMBL" id="KAA2377768.1"/>
    </source>
</evidence>
<feature type="domain" description="Polysaccharide biosynthesis protein CapD-like" evidence="3">
    <location>
        <begin position="305"/>
        <end position="594"/>
    </location>
</feature>
<comment type="caution">
    <text evidence="4">The sequence shown here is derived from an EMBL/GenBank/DDBJ whole genome shotgun (WGS) entry which is preliminary data.</text>
</comment>
<dbReference type="SUPFAM" id="SSF51735">
    <property type="entry name" value="NAD(P)-binding Rossmann-fold domains"/>
    <property type="match status" value="2"/>
</dbReference>
<dbReference type="Gene3D" id="3.40.50.720">
    <property type="entry name" value="NAD(P)-binding Rossmann-like Domain"/>
    <property type="match status" value="2"/>
</dbReference>
<dbReference type="EMBL" id="VVXH01000009">
    <property type="protein sequence ID" value="KAA2377768.1"/>
    <property type="molecule type" value="Genomic_DNA"/>
</dbReference>
<keyword evidence="2" id="KW-0812">Transmembrane</keyword>
<dbReference type="InterPro" id="IPR036291">
    <property type="entry name" value="NAD(P)-bd_dom_sf"/>
</dbReference>
<feature type="transmembrane region" description="Helical" evidence="2">
    <location>
        <begin position="56"/>
        <end position="79"/>
    </location>
</feature>
<accession>A0A5B3GVJ3</accession>
<keyword evidence="2" id="KW-0472">Membrane</keyword>
<dbReference type="Pfam" id="PF02719">
    <property type="entry name" value="Polysacc_synt_2"/>
    <property type="match status" value="1"/>
</dbReference>
<evidence type="ECO:0000256" key="2">
    <source>
        <dbReference type="SAM" id="Phobius"/>
    </source>
</evidence>
<feature type="transmembrane region" description="Helical" evidence="2">
    <location>
        <begin position="91"/>
        <end position="111"/>
    </location>
</feature>
<evidence type="ECO:0000256" key="1">
    <source>
        <dbReference type="ARBA" id="ARBA00007430"/>
    </source>
</evidence>
<comment type="similarity">
    <text evidence="1">Belongs to the polysaccharide synthase family.</text>
</comment>
<dbReference type="RefSeq" id="WP_055203745.1">
    <property type="nucleotide sequence ID" value="NZ_JBDMOQ010000015.1"/>
</dbReference>
<feature type="transmembrane region" description="Helical" evidence="2">
    <location>
        <begin position="20"/>
        <end position="44"/>
    </location>
</feature>
<dbReference type="AlphaFoldDB" id="A0A5B3GVJ3"/>
<feature type="transmembrane region" description="Helical" evidence="2">
    <location>
        <begin position="123"/>
        <end position="149"/>
    </location>
</feature>
<organism evidence="4 6">
    <name type="scientific">Alistipes onderdonkii</name>
    <dbReference type="NCBI Taxonomy" id="328813"/>
    <lineage>
        <taxon>Bacteria</taxon>
        <taxon>Pseudomonadati</taxon>
        <taxon>Bacteroidota</taxon>
        <taxon>Bacteroidia</taxon>
        <taxon>Bacteroidales</taxon>
        <taxon>Rikenellaceae</taxon>
        <taxon>Alistipes</taxon>
    </lineage>
</organism>
<dbReference type="EMBL" id="VVUY01000006">
    <property type="protein sequence ID" value="KAA2561543.1"/>
    <property type="molecule type" value="Genomic_DNA"/>
</dbReference>
<dbReference type="PANTHER" id="PTHR43318:SF1">
    <property type="entry name" value="POLYSACCHARIDE BIOSYNTHESIS PROTEIN EPSC-RELATED"/>
    <property type="match status" value="1"/>
</dbReference>